<dbReference type="RefSeq" id="XP_033568579.1">
    <property type="nucleotide sequence ID" value="XM_033728707.1"/>
</dbReference>
<reference evidence="6 8" key="1">
    <citation type="journal article" date="2020" name="Stud. Mycol.">
        <title>101 Dothideomycetes genomes: a test case for predicting lifestyles and emergence of pathogens.</title>
        <authorList>
            <person name="Haridas S."/>
            <person name="Albert R."/>
            <person name="Binder M."/>
            <person name="Bloem J."/>
            <person name="Labutti K."/>
            <person name="Salamov A."/>
            <person name="Andreopoulos B."/>
            <person name="Baker S."/>
            <person name="Barry K."/>
            <person name="Bills G."/>
            <person name="Bluhm B."/>
            <person name="Cannon C."/>
            <person name="Castanera R."/>
            <person name="Culley D."/>
            <person name="Daum C."/>
            <person name="Ezra D."/>
            <person name="Gonzalez J."/>
            <person name="Henrissat B."/>
            <person name="Kuo A."/>
            <person name="Liang C."/>
            <person name="Lipzen A."/>
            <person name="Lutzoni F."/>
            <person name="Magnuson J."/>
            <person name="Mondo S."/>
            <person name="Nolan M."/>
            <person name="Ohm R."/>
            <person name="Pangilinan J."/>
            <person name="Park H.-J."/>
            <person name="Ramirez L."/>
            <person name="Alfaro M."/>
            <person name="Sun H."/>
            <person name="Tritt A."/>
            <person name="Yoshinaga Y."/>
            <person name="Zwiers L.-H."/>
            <person name="Turgeon B."/>
            <person name="Goodwin S."/>
            <person name="Spatafora J."/>
            <person name="Crous P."/>
            <person name="Grigoriev I."/>
        </authorList>
    </citation>
    <scope>NUCLEOTIDE SEQUENCE</scope>
    <source>
        <strain evidence="6 8">CBS 304.34</strain>
    </source>
</reference>
<dbReference type="InterPro" id="IPR007568">
    <property type="entry name" value="RTA1"/>
</dbReference>
<evidence type="ECO:0000313" key="6">
    <source>
        <dbReference type="EMBL" id="KAF2801615.1"/>
    </source>
</evidence>
<feature type="transmembrane region" description="Helical" evidence="5">
    <location>
        <begin position="57"/>
        <end position="76"/>
    </location>
</feature>
<dbReference type="Pfam" id="PF04479">
    <property type="entry name" value="RTA1"/>
    <property type="match status" value="1"/>
</dbReference>
<keyword evidence="7" id="KW-1185">Reference proteome</keyword>
<name>A0A6A6Y070_9PEZI</name>
<comment type="subcellular location">
    <subcellularLocation>
        <location evidence="1">Membrane</location>
        <topology evidence="1">Multi-pass membrane protein</topology>
    </subcellularLocation>
</comment>
<feature type="transmembrane region" description="Helical" evidence="5">
    <location>
        <begin position="102"/>
        <end position="122"/>
    </location>
</feature>
<dbReference type="EMBL" id="MU003729">
    <property type="protein sequence ID" value="KAF2801615.1"/>
    <property type="molecule type" value="Genomic_DNA"/>
</dbReference>
<evidence type="ECO:0000256" key="2">
    <source>
        <dbReference type="ARBA" id="ARBA00022692"/>
    </source>
</evidence>
<evidence type="ECO:0000313" key="7">
    <source>
        <dbReference type="Proteomes" id="UP000504636"/>
    </source>
</evidence>
<dbReference type="PANTHER" id="PTHR31465:SF9">
    <property type="entry name" value="SPHINGOID LONG-CHAIN BASE TRANSPORTER RSB1"/>
    <property type="match status" value="1"/>
</dbReference>
<dbReference type="GO" id="GO:0005886">
    <property type="term" value="C:plasma membrane"/>
    <property type="evidence" value="ECO:0007669"/>
    <property type="project" value="TreeGrafter"/>
</dbReference>
<feature type="transmembrane region" description="Helical" evidence="5">
    <location>
        <begin position="134"/>
        <end position="154"/>
    </location>
</feature>
<reference evidence="8" key="3">
    <citation type="submission" date="2025-04" db="UniProtKB">
        <authorList>
            <consortium name="RefSeq"/>
        </authorList>
    </citation>
    <scope>IDENTIFICATION</scope>
    <source>
        <strain evidence="8">CBS 304.34</strain>
    </source>
</reference>
<feature type="transmembrane region" description="Helical" evidence="5">
    <location>
        <begin position="30"/>
        <end position="50"/>
    </location>
</feature>
<evidence type="ECO:0000256" key="1">
    <source>
        <dbReference type="ARBA" id="ARBA00004141"/>
    </source>
</evidence>
<feature type="transmembrane region" description="Helical" evidence="5">
    <location>
        <begin position="218"/>
        <end position="238"/>
    </location>
</feature>
<keyword evidence="2 5" id="KW-0812">Transmembrane</keyword>
<dbReference type="GeneID" id="54469600"/>
<feature type="transmembrane region" description="Helical" evidence="5">
    <location>
        <begin position="253"/>
        <end position="273"/>
    </location>
</feature>
<dbReference type="PANTHER" id="PTHR31465">
    <property type="entry name" value="PROTEIN RTA1-RELATED"/>
    <property type="match status" value="1"/>
</dbReference>
<sequence>MANASITLECTKITPQCPADGSGLSYPPNVAASVIFLSIFALSVPAHVFLGWKFKTWTFLAAMLLGSLFEVTGYLGRALLHSNPYKLITFLIQIVTLTQGPAFYSAGIYLCLSRLVVVYGVTLSRVKPITYTRAFIFFDLICLCLQGGGGGVASSADNNKSMMDLGNKLMLVGLILQIVFMLFFAMCCLDYFWRVRKNPGRKNPQFAKLRTSSKFKGFLVALFGCYCAIFVRCVYRVVELGGGWDNALMRKEVPFIVFESSMMVIAAWILIAFHPGPCFQGAFNFQHYQQLQDEHSKEDISLIAGKYNARNRSPSPSGYGVDLRPEPYDPMRIGRPF</sequence>
<feature type="transmembrane region" description="Helical" evidence="5">
    <location>
        <begin position="174"/>
        <end position="193"/>
    </location>
</feature>
<proteinExistence type="predicted"/>
<evidence type="ECO:0000256" key="4">
    <source>
        <dbReference type="ARBA" id="ARBA00023136"/>
    </source>
</evidence>
<keyword evidence="3 5" id="KW-1133">Transmembrane helix</keyword>
<dbReference type="AlphaFoldDB" id="A0A6A6Y070"/>
<dbReference type="OrthoDB" id="4521223at2759"/>
<dbReference type="Proteomes" id="UP000504636">
    <property type="component" value="Unplaced"/>
</dbReference>
<accession>A0A6A6Y070</accession>
<organism evidence="6">
    <name type="scientific">Mytilinidion resinicola</name>
    <dbReference type="NCBI Taxonomy" id="574789"/>
    <lineage>
        <taxon>Eukaryota</taxon>
        <taxon>Fungi</taxon>
        <taxon>Dikarya</taxon>
        <taxon>Ascomycota</taxon>
        <taxon>Pezizomycotina</taxon>
        <taxon>Dothideomycetes</taxon>
        <taxon>Pleosporomycetidae</taxon>
        <taxon>Mytilinidiales</taxon>
        <taxon>Mytilinidiaceae</taxon>
        <taxon>Mytilinidion</taxon>
    </lineage>
</organism>
<protein>
    <submittedName>
        <fullName evidence="6 8">RTA1 domain protein</fullName>
    </submittedName>
</protein>
<evidence type="ECO:0000256" key="5">
    <source>
        <dbReference type="SAM" id="Phobius"/>
    </source>
</evidence>
<evidence type="ECO:0000313" key="8">
    <source>
        <dbReference type="RefSeq" id="XP_033568579.1"/>
    </source>
</evidence>
<gene>
    <name evidence="6 8" type="ORF">BDZ99DRAFT_577541</name>
</gene>
<reference evidence="8" key="2">
    <citation type="submission" date="2020-04" db="EMBL/GenBank/DDBJ databases">
        <authorList>
            <consortium name="NCBI Genome Project"/>
        </authorList>
    </citation>
    <scope>NUCLEOTIDE SEQUENCE</scope>
    <source>
        <strain evidence="8">CBS 304.34</strain>
    </source>
</reference>
<evidence type="ECO:0000256" key="3">
    <source>
        <dbReference type="ARBA" id="ARBA00022989"/>
    </source>
</evidence>
<dbReference type="GO" id="GO:0000324">
    <property type="term" value="C:fungal-type vacuole"/>
    <property type="evidence" value="ECO:0007669"/>
    <property type="project" value="TreeGrafter"/>
</dbReference>
<keyword evidence="4 5" id="KW-0472">Membrane</keyword>